<organism evidence="2 3">
    <name type="scientific">Streptomyces tremellae</name>
    <dbReference type="NCBI Taxonomy" id="1124239"/>
    <lineage>
        <taxon>Bacteria</taxon>
        <taxon>Bacillati</taxon>
        <taxon>Actinomycetota</taxon>
        <taxon>Actinomycetes</taxon>
        <taxon>Kitasatosporales</taxon>
        <taxon>Streptomycetaceae</taxon>
        <taxon>Streptomyces</taxon>
    </lineage>
</organism>
<gene>
    <name evidence="2" type="ORF">GCM10023082_45320</name>
</gene>
<name>A0ABP7FQA4_9ACTN</name>
<evidence type="ECO:0000313" key="3">
    <source>
        <dbReference type="Proteomes" id="UP001499884"/>
    </source>
</evidence>
<comment type="caution">
    <text evidence="2">The sequence shown here is derived from an EMBL/GenBank/DDBJ whole genome shotgun (WGS) entry which is preliminary data.</text>
</comment>
<accession>A0ABP7FQA4</accession>
<dbReference type="EMBL" id="BAABEP010000036">
    <property type="protein sequence ID" value="GAA3743476.1"/>
    <property type="molecule type" value="Genomic_DNA"/>
</dbReference>
<evidence type="ECO:0000256" key="1">
    <source>
        <dbReference type="SAM" id="MobiDB-lite"/>
    </source>
</evidence>
<keyword evidence="3" id="KW-1185">Reference proteome</keyword>
<sequence length="85" mass="8605">MVGLVLTLSQGSSPHVAAGVLRAHRIGVEPTLAPVADRARISPVFPVHSQGAVSAGSPPPDEPFAAPLSTPNTSDPRGGRHLGNV</sequence>
<feature type="region of interest" description="Disordered" evidence="1">
    <location>
        <begin position="50"/>
        <end position="85"/>
    </location>
</feature>
<protein>
    <submittedName>
        <fullName evidence="2">Uncharacterized protein</fullName>
    </submittedName>
</protein>
<reference evidence="3" key="1">
    <citation type="journal article" date="2019" name="Int. J. Syst. Evol. Microbiol.">
        <title>The Global Catalogue of Microorganisms (GCM) 10K type strain sequencing project: providing services to taxonomists for standard genome sequencing and annotation.</title>
        <authorList>
            <consortium name="The Broad Institute Genomics Platform"/>
            <consortium name="The Broad Institute Genome Sequencing Center for Infectious Disease"/>
            <person name="Wu L."/>
            <person name="Ma J."/>
        </authorList>
    </citation>
    <scope>NUCLEOTIDE SEQUENCE [LARGE SCALE GENOMIC DNA]</scope>
    <source>
        <strain evidence="3">JCM 30846</strain>
    </source>
</reference>
<evidence type="ECO:0000313" key="2">
    <source>
        <dbReference type="EMBL" id="GAA3743476.1"/>
    </source>
</evidence>
<dbReference type="Proteomes" id="UP001499884">
    <property type="component" value="Unassembled WGS sequence"/>
</dbReference>
<proteinExistence type="predicted"/>